<feature type="non-terminal residue" evidence="2">
    <location>
        <position position="1"/>
    </location>
</feature>
<proteinExistence type="predicted"/>
<protein>
    <submittedName>
        <fullName evidence="2">Uncharacterized protein</fullName>
    </submittedName>
</protein>
<comment type="caution">
    <text evidence="2">The sequence shown here is derived from an EMBL/GenBank/DDBJ whole genome shotgun (WGS) entry which is preliminary data.</text>
</comment>
<keyword evidence="3" id="KW-1185">Reference proteome</keyword>
<reference evidence="2 3" key="1">
    <citation type="journal article" date="2019" name="Sci. Rep.">
        <title>A high-quality genome of Eragrostis curvula grass provides insights into Poaceae evolution and supports new strategies to enhance forage quality.</title>
        <authorList>
            <person name="Carballo J."/>
            <person name="Santos B.A.C.M."/>
            <person name="Zappacosta D."/>
            <person name="Garbus I."/>
            <person name="Selva J.P."/>
            <person name="Gallo C.A."/>
            <person name="Diaz A."/>
            <person name="Albertini E."/>
            <person name="Caccamo M."/>
            <person name="Echenique V."/>
        </authorList>
    </citation>
    <scope>NUCLEOTIDE SEQUENCE [LARGE SCALE GENOMIC DNA]</scope>
    <source>
        <strain evidence="3">cv. Victoria</strain>
        <tissue evidence="2">Leaf</tissue>
    </source>
</reference>
<dbReference type="AlphaFoldDB" id="A0A5J9VYV8"/>
<evidence type="ECO:0000256" key="1">
    <source>
        <dbReference type="SAM" id="MobiDB-lite"/>
    </source>
</evidence>
<evidence type="ECO:0000313" key="3">
    <source>
        <dbReference type="Proteomes" id="UP000324897"/>
    </source>
</evidence>
<accession>A0A5J9VYV8</accession>
<organism evidence="2 3">
    <name type="scientific">Eragrostis curvula</name>
    <name type="common">weeping love grass</name>
    <dbReference type="NCBI Taxonomy" id="38414"/>
    <lineage>
        <taxon>Eukaryota</taxon>
        <taxon>Viridiplantae</taxon>
        <taxon>Streptophyta</taxon>
        <taxon>Embryophyta</taxon>
        <taxon>Tracheophyta</taxon>
        <taxon>Spermatophyta</taxon>
        <taxon>Magnoliopsida</taxon>
        <taxon>Liliopsida</taxon>
        <taxon>Poales</taxon>
        <taxon>Poaceae</taxon>
        <taxon>PACMAD clade</taxon>
        <taxon>Chloridoideae</taxon>
        <taxon>Eragrostideae</taxon>
        <taxon>Eragrostidinae</taxon>
        <taxon>Eragrostis</taxon>
    </lineage>
</organism>
<dbReference type="Gramene" id="TVU40815">
    <property type="protein sequence ID" value="TVU40815"/>
    <property type="gene ID" value="EJB05_14294"/>
</dbReference>
<dbReference type="Proteomes" id="UP000324897">
    <property type="component" value="Chromosome 4"/>
</dbReference>
<feature type="compositionally biased region" description="Basic and acidic residues" evidence="1">
    <location>
        <begin position="126"/>
        <end position="156"/>
    </location>
</feature>
<feature type="region of interest" description="Disordered" evidence="1">
    <location>
        <begin position="76"/>
        <end position="170"/>
    </location>
</feature>
<evidence type="ECO:0000313" key="2">
    <source>
        <dbReference type="EMBL" id="TVU40815.1"/>
    </source>
</evidence>
<name>A0A5J9VYV8_9POAL</name>
<dbReference type="EMBL" id="RWGY01000007">
    <property type="protein sequence ID" value="TVU40815.1"/>
    <property type="molecule type" value="Genomic_DNA"/>
</dbReference>
<gene>
    <name evidence="2" type="ORF">EJB05_14294</name>
</gene>
<sequence length="216" mass="22764">MCPCSARRWTSRRPCSGLGVPVDVAAARRPCPAERRARDQAGTLLLPRRCSPCSRSCLPASVGKIQEIKKLPFLPLQGPGGGGVHGQVTASTGRRRPQAGGVEYQARRRDDDGGGGVHGQAASRTRRGDGRATGETARRRGGGEAAARRGHGEAATRRGGGRKIWRTGTAPPDLAVLDGARDGSGSFTGFCCNGFSIPGLLNLGFRVLYRVLLRLV</sequence>